<comment type="caution">
    <text evidence="2">The sequence shown here is derived from an EMBL/GenBank/DDBJ whole genome shotgun (WGS) entry which is preliminary data.</text>
</comment>
<feature type="signal peptide" evidence="1">
    <location>
        <begin position="1"/>
        <end position="25"/>
    </location>
</feature>
<evidence type="ECO:0000256" key="1">
    <source>
        <dbReference type="SAM" id="SignalP"/>
    </source>
</evidence>
<evidence type="ECO:0000313" key="3">
    <source>
        <dbReference type="Proteomes" id="UP000218934"/>
    </source>
</evidence>
<evidence type="ECO:0000313" key="2">
    <source>
        <dbReference type="EMBL" id="PCE42830.1"/>
    </source>
</evidence>
<dbReference type="AlphaFoldDB" id="A0A2A4FXB7"/>
<dbReference type="GO" id="GO:0006508">
    <property type="term" value="P:proteolysis"/>
    <property type="evidence" value="ECO:0007669"/>
    <property type="project" value="InterPro"/>
</dbReference>
<reference evidence="2 3" key="1">
    <citation type="submission" date="2017-09" db="EMBL/GenBank/DDBJ databases">
        <title>The Catabolism of 3,6-Dichlorosalicylic acid is Initiated by the Cytochrome P450 Monooxygenase DsmABC in Rhizorhabdus dicambivorans Ndbn-20.</title>
        <authorList>
            <person name="Na L."/>
        </authorList>
    </citation>
    <scope>NUCLEOTIDE SEQUENCE [LARGE SCALE GENOMIC DNA]</scope>
    <source>
        <strain evidence="2 3">Ndbn-20m</strain>
    </source>
</reference>
<dbReference type="CDD" id="cd05483">
    <property type="entry name" value="retropepsin_like_bacteria"/>
    <property type="match status" value="1"/>
</dbReference>
<dbReference type="InterPro" id="IPR021109">
    <property type="entry name" value="Peptidase_aspartic_dom_sf"/>
</dbReference>
<organism evidence="2 3">
    <name type="scientific">Rhizorhabdus dicambivorans</name>
    <dbReference type="NCBI Taxonomy" id="1850238"/>
    <lineage>
        <taxon>Bacteria</taxon>
        <taxon>Pseudomonadati</taxon>
        <taxon>Pseudomonadota</taxon>
        <taxon>Alphaproteobacteria</taxon>
        <taxon>Sphingomonadales</taxon>
        <taxon>Sphingomonadaceae</taxon>
        <taxon>Rhizorhabdus</taxon>
    </lineage>
</organism>
<protein>
    <recommendedName>
        <fullName evidence="4">Peptidase A2 domain-containing protein</fullName>
    </recommendedName>
</protein>
<accession>A0A2A4FXB7</accession>
<dbReference type="Gene3D" id="2.40.70.10">
    <property type="entry name" value="Acid Proteases"/>
    <property type="match status" value="2"/>
</dbReference>
<gene>
    <name evidence="2" type="ORF">COO09_08355</name>
</gene>
<dbReference type="SUPFAM" id="SSF50630">
    <property type="entry name" value="Acid proteases"/>
    <property type="match status" value="2"/>
</dbReference>
<dbReference type="OrthoDB" id="107347at2"/>
<dbReference type="GO" id="GO:0004190">
    <property type="term" value="F:aspartic-type endopeptidase activity"/>
    <property type="evidence" value="ECO:0007669"/>
    <property type="project" value="InterPro"/>
</dbReference>
<evidence type="ECO:0008006" key="4">
    <source>
        <dbReference type="Google" id="ProtNLM"/>
    </source>
</evidence>
<feature type="chain" id="PRO_5012291421" description="Peptidase A2 domain-containing protein" evidence="1">
    <location>
        <begin position="26"/>
        <end position="322"/>
    </location>
</feature>
<dbReference type="InterPro" id="IPR034122">
    <property type="entry name" value="Retropepsin-like_bacterial"/>
</dbReference>
<keyword evidence="1" id="KW-0732">Signal</keyword>
<dbReference type="RefSeq" id="WP_096367672.1">
    <property type="nucleotide sequence ID" value="NZ_CP023449.1"/>
</dbReference>
<dbReference type="InterPro" id="IPR001969">
    <property type="entry name" value="Aspartic_peptidase_AS"/>
</dbReference>
<sequence>MGTLANRNAWIALAAAALLAASAHAATPADPAAPDQVQGRRDTMQRLTVPVTIDGGGPYHFVVDTGAERTVISRELADRLTLAPSRPVTVVSIAGEDLVETAIIPSLKLTAGRGRMNEFDAPVLAGAHLGAEGMLGLDSLRSKRVVLDFKKMHMSISEAGGSTQGETDEIVVTGKRRLGQLVLVDAEADGQKISVVIDTGSAVSIGNDALRARLARSGKLGLVIPISITSVTGEETPADYSSIRKIRIGGVNLDNMPIAFADAGIFHHLGLDRRPALLLGMDALKLFDRVSIDFVNRNVRFLLPGDAFLTAPRMASLTAGRG</sequence>
<dbReference type="PROSITE" id="PS00141">
    <property type="entry name" value="ASP_PROTEASE"/>
    <property type="match status" value="1"/>
</dbReference>
<proteinExistence type="predicted"/>
<name>A0A2A4FXB7_9SPHN</name>
<keyword evidence="3" id="KW-1185">Reference proteome</keyword>
<dbReference type="EMBL" id="NWUF01000006">
    <property type="protein sequence ID" value="PCE42830.1"/>
    <property type="molecule type" value="Genomic_DNA"/>
</dbReference>
<dbReference type="Proteomes" id="UP000218934">
    <property type="component" value="Unassembled WGS sequence"/>
</dbReference>
<dbReference type="KEGG" id="rdi:CMV14_04220"/>
<dbReference type="Pfam" id="PF13650">
    <property type="entry name" value="Asp_protease_2"/>
    <property type="match status" value="2"/>
</dbReference>